<dbReference type="Proteomes" id="UP001159042">
    <property type="component" value="Unassembled WGS sequence"/>
</dbReference>
<sequence>MSFKVSKILPFPQPVINYNVQDEPSRNAEAPHLGGILSGTRYVWHAKGPSLEVRDTKTGSKVGAWTFGSILKDSNTKIICVEEIYRLNGTLSLLAVGINCEISGGLICIFDVFCSKVIRAIQIENKISSLHVVDSGCEVLNLPGPLRNFDGIISVGTEGGDVYLVDICRQICEESLYSTTVRDELSPCRVILLTIKDIPRIEYYKERSVREGDHVAIHLNVVLNSTTHHFALKGPKGDDRIFVNREEVATSALYYCSQLTSLLVGFNFGAFQLWDLTNLNLVYTSPVCDEHLPVTHFALQEPTDDPRAFCYIWLSYGNTEHFESGLPFAVMYSICYESKEYHEGYGYLYQDFQSCSIRFQVELGALEEHRMESAVKGGRCMGLQPICKVPANRDLYSRDSTGDILALCAISWTVWFNQSETHTYMLLFDLNQWYKEQMPDFTKWSSCTNYILRINITDLIMVTGRKGGPVMDVKINSKSLRQFMGVQRLEEHFCPSALSFDLWGLRENDVILLHSEGIQRALLNQIEAAGPLCLIRPSEVFRQIVSLGLTPLFTEASLHIPVSTDTQREVILNVALEHQLLGWLCKSASEWANGSFSSAGCSLDFLIHWAFQRAILLKTQCDKYCIPLFDYSQMRLDNNTGTFLNSCIRQINNLAVFYSFVLNKLSDFIPDLEIVEEQHASLKMVSMYFEVLQWLVNVGLLPECHPSTYPRSDSADRISAPYPVQELTEYYNKKRAQLQMLTKETFISSDSLLFIDNLVSHKCGAELLQKQWQDDGGSGLYPPPSLQSLLRTYLVEGADISHKHSLIIYVFLDLAMALDQNRYASVITHLIKFPAVFKVSVSMIKITQAFWQLDHGDFTTAMEQLLDPFVLADDLQPWHHAIAMRALLLQNQYNFALLYMQVRKPPITDEKDVLTAISLFIANNMLDEAFYFKNQHQNKNEEKLLLHLFNECNKNSSLHAILYRCLDSSEEEAFFKYLNTIENPTADDVQVFYYLLRSRFIEAFDAHQKSRRKMPECLGLIGQREASKTDQIVRIFRTMLPDVNKSLVDIVRKERTNLWKEALVKAKHTFNDSIVKSREIVTEETPFLKTPKVSRQSSRHPTPVITPRIINVDESGEELGPSPPKRLKLTPRASTSSPTRRPSVSIQSKILTPIVKRKTSLQQDETLLTNSSLNVCTPQSILKV</sequence>
<dbReference type="EMBL" id="JANEYG010000012">
    <property type="protein sequence ID" value="KAJ8920901.1"/>
    <property type="molecule type" value="Genomic_DNA"/>
</dbReference>
<dbReference type="GO" id="GO:0005634">
    <property type="term" value="C:nucleus"/>
    <property type="evidence" value="ECO:0007669"/>
    <property type="project" value="UniProtKB-SubCell"/>
</dbReference>
<comment type="subcellular location">
    <subcellularLocation>
        <location evidence="1">Nucleus</location>
    </subcellularLocation>
</comment>
<evidence type="ECO:0000256" key="3">
    <source>
        <dbReference type="SAM" id="MobiDB-lite"/>
    </source>
</evidence>
<feature type="domain" description="ELYS-like" evidence="4">
    <location>
        <begin position="753"/>
        <end position="979"/>
    </location>
</feature>
<feature type="compositionally biased region" description="Low complexity" evidence="3">
    <location>
        <begin position="1130"/>
        <end position="1145"/>
    </location>
</feature>
<comment type="caution">
    <text evidence="6">The sequence shown here is derived from an EMBL/GenBank/DDBJ whole genome shotgun (WGS) entry which is preliminary data.</text>
</comment>
<evidence type="ECO:0000259" key="5">
    <source>
        <dbReference type="Pfam" id="PF16687"/>
    </source>
</evidence>
<feature type="region of interest" description="Disordered" evidence="3">
    <location>
        <begin position="1111"/>
        <end position="1148"/>
    </location>
</feature>
<dbReference type="InterPro" id="IPR025151">
    <property type="entry name" value="ELYS_dom"/>
</dbReference>
<evidence type="ECO:0000256" key="2">
    <source>
        <dbReference type="ARBA" id="ARBA00023242"/>
    </source>
</evidence>
<feature type="domain" description="ELYS beta-propeller" evidence="5">
    <location>
        <begin position="6"/>
        <end position="508"/>
    </location>
</feature>
<evidence type="ECO:0000313" key="6">
    <source>
        <dbReference type="EMBL" id="KAJ8920901.1"/>
    </source>
</evidence>
<dbReference type="InterPro" id="IPR032040">
    <property type="entry name" value="ELYS-bb"/>
</dbReference>
<reference evidence="6 7" key="1">
    <citation type="journal article" date="2023" name="Insect Mol. Biol.">
        <title>Genome sequencing provides insights into the evolution of gene families encoding plant cell wall-degrading enzymes in longhorned beetles.</title>
        <authorList>
            <person name="Shin N.R."/>
            <person name="Okamura Y."/>
            <person name="Kirsch R."/>
            <person name="Pauchet Y."/>
        </authorList>
    </citation>
    <scope>NUCLEOTIDE SEQUENCE [LARGE SCALE GENOMIC DNA]</scope>
    <source>
        <strain evidence="6">EAD_L_NR</strain>
    </source>
</reference>
<dbReference type="InterPro" id="IPR052620">
    <property type="entry name" value="ELYS/MEL-28_NucAsmblyFactor"/>
</dbReference>
<accession>A0AAV8W480</accession>
<dbReference type="PANTHER" id="PTHR21583">
    <property type="entry name" value="ELYS PROTEIN"/>
    <property type="match status" value="1"/>
</dbReference>
<name>A0AAV8W480_9CUCU</name>
<gene>
    <name evidence="6" type="ORF">NQ315_015694</name>
</gene>
<dbReference type="Pfam" id="PF13934">
    <property type="entry name" value="ELYS"/>
    <property type="match status" value="1"/>
</dbReference>
<evidence type="ECO:0000313" key="7">
    <source>
        <dbReference type="Proteomes" id="UP001159042"/>
    </source>
</evidence>
<dbReference type="AlphaFoldDB" id="A0AAV8W480"/>
<dbReference type="PANTHER" id="PTHR21583:SF8">
    <property type="entry name" value="PROTEIN ELYS"/>
    <property type="match status" value="1"/>
</dbReference>
<keyword evidence="2" id="KW-0539">Nucleus</keyword>
<evidence type="ECO:0000259" key="4">
    <source>
        <dbReference type="Pfam" id="PF13934"/>
    </source>
</evidence>
<evidence type="ECO:0000256" key="1">
    <source>
        <dbReference type="ARBA" id="ARBA00004123"/>
    </source>
</evidence>
<protein>
    <recommendedName>
        <fullName evidence="8">Protein ELYS</fullName>
    </recommendedName>
</protein>
<keyword evidence="7" id="KW-1185">Reference proteome</keyword>
<dbReference type="Pfam" id="PF16687">
    <property type="entry name" value="ELYS-bb"/>
    <property type="match status" value="1"/>
</dbReference>
<organism evidence="6 7">
    <name type="scientific">Exocentrus adspersus</name>
    <dbReference type="NCBI Taxonomy" id="1586481"/>
    <lineage>
        <taxon>Eukaryota</taxon>
        <taxon>Metazoa</taxon>
        <taxon>Ecdysozoa</taxon>
        <taxon>Arthropoda</taxon>
        <taxon>Hexapoda</taxon>
        <taxon>Insecta</taxon>
        <taxon>Pterygota</taxon>
        <taxon>Neoptera</taxon>
        <taxon>Endopterygota</taxon>
        <taxon>Coleoptera</taxon>
        <taxon>Polyphaga</taxon>
        <taxon>Cucujiformia</taxon>
        <taxon>Chrysomeloidea</taxon>
        <taxon>Cerambycidae</taxon>
        <taxon>Lamiinae</taxon>
        <taxon>Acanthocinini</taxon>
        <taxon>Exocentrus</taxon>
    </lineage>
</organism>
<proteinExistence type="predicted"/>
<evidence type="ECO:0008006" key="8">
    <source>
        <dbReference type="Google" id="ProtNLM"/>
    </source>
</evidence>